<dbReference type="PROSITE" id="PS01162">
    <property type="entry name" value="QOR_ZETA_CRYSTAL"/>
    <property type="match status" value="1"/>
</dbReference>
<dbReference type="GO" id="GO:0016491">
    <property type="term" value="F:oxidoreductase activity"/>
    <property type="evidence" value="ECO:0007669"/>
    <property type="project" value="UniProtKB-KW"/>
</dbReference>
<gene>
    <name evidence="5" type="ORF">B4U79_02034</name>
</gene>
<dbReference type="InterPro" id="IPR013154">
    <property type="entry name" value="ADH-like_N"/>
</dbReference>
<feature type="region of interest" description="Disordered" evidence="3">
    <location>
        <begin position="360"/>
        <end position="389"/>
    </location>
</feature>
<evidence type="ECO:0000313" key="5">
    <source>
        <dbReference type="EMBL" id="RWS13172.1"/>
    </source>
</evidence>
<feature type="compositionally biased region" description="Basic and acidic residues" evidence="3">
    <location>
        <begin position="1"/>
        <end position="25"/>
    </location>
</feature>
<sequence length="389" mass="43036">MTETTGKTEEQKDNAEAKAKTENGKSGEQSNETDAPAVKEMKAIVVQGFGGLKSVKVLKKPEPTAAEGEVVIRVKACGLNFPDLMLRQGVIDNPPKTPFILGFECAGIIETVGEGVEGLKAGDRVAALTESRAYAELVNVSAKYVYKLPDSMSFKDAVGMTMNYVVAYCLLFDVGNLRNGQTVLVHSAGGGVGQAVAQLCKTLENITLIGTASKHKHDALKDVLTHVLDHSNDYVQEIRKLSPEGVDLVLDCLCGDDANKGYNLLKPLGRYVLYAQICSKWWQVDKISPMKLYEENKSISGFNLRHLLYQQNRHEYIREVVNKVYKLFEEGKVKPVIDSSWAFEDIPEAMQKLHDRKNIGKIVLDPEQEPKPRPPEEETEKGKKRKSSA</sequence>
<dbReference type="Gene3D" id="3.40.50.720">
    <property type="entry name" value="NAD(P)-binding Rossmann-like Domain"/>
    <property type="match status" value="1"/>
</dbReference>
<dbReference type="InterPro" id="IPR052100">
    <property type="entry name" value="SV-ATPase_mito-regulator"/>
</dbReference>
<dbReference type="SUPFAM" id="SSF51735">
    <property type="entry name" value="NAD(P)-binding Rossmann-fold domains"/>
    <property type="match status" value="1"/>
</dbReference>
<dbReference type="Pfam" id="PF08240">
    <property type="entry name" value="ADH_N"/>
    <property type="match status" value="1"/>
</dbReference>
<feature type="region of interest" description="Disordered" evidence="3">
    <location>
        <begin position="1"/>
        <end position="37"/>
    </location>
</feature>
<dbReference type="InterPro" id="IPR036291">
    <property type="entry name" value="NAD(P)-bd_dom_sf"/>
</dbReference>
<keyword evidence="6" id="KW-1185">Reference proteome</keyword>
<dbReference type="PANTHER" id="PTHR44054:SF2">
    <property type="entry name" value="SYNAPTIC VESICLE MEMBRANE PROTEIN VAT-1 HOMOLOG-LIKE"/>
    <property type="match status" value="1"/>
</dbReference>
<dbReference type="Proteomes" id="UP000285301">
    <property type="component" value="Unassembled WGS sequence"/>
</dbReference>
<dbReference type="Pfam" id="PF13602">
    <property type="entry name" value="ADH_zinc_N_2"/>
    <property type="match status" value="1"/>
</dbReference>
<dbReference type="STRING" id="1965070.A0A443RD27"/>
<dbReference type="InterPro" id="IPR011032">
    <property type="entry name" value="GroES-like_sf"/>
</dbReference>
<dbReference type="InterPro" id="IPR002364">
    <property type="entry name" value="Quin_OxRdtase/zeta-crystal_CS"/>
</dbReference>
<keyword evidence="2" id="KW-0560">Oxidoreductase</keyword>
<proteinExistence type="inferred from homology"/>
<dbReference type="InterPro" id="IPR020843">
    <property type="entry name" value="ER"/>
</dbReference>
<organism evidence="5 6">
    <name type="scientific">Dinothrombium tinctorium</name>
    <dbReference type="NCBI Taxonomy" id="1965070"/>
    <lineage>
        <taxon>Eukaryota</taxon>
        <taxon>Metazoa</taxon>
        <taxon>Ecdysozoa</taxon>
        <taxon>Arthropoda</taxon>
        <taxon>Chelicerata</taxon>
        <taxon>Arachnida</taxon>
        <taxon>Acari</taxon>
        <taxon>Acariformes</taxon>
        <taxon>Trombidiformes</taxon>
        <taxon>Prostigmata</taxon>
        <taxon>Anystina</taxon>
        <taxon>Parasitengona</taxon>
        <taxon>Trombidioidea</taxon>
        <taxon>Trombidiidae</taxon>
        <taxon>Dinothrombium</taxon>
    </lineage>
</organism>
<dbReference type="Gene3D" id="3.90.180.10">
    <property type="entry name" value="Medium-chain alcohol dehydrogenases, catalytic domain"/>
    <property type="match status" value="1"/>
</dbReference>
<protein>
    <submittedName>
        <fullName evidence="5">Synaptic vesicle membrane protein VAT-1-like isoform X2</fullName>
    </submittedName>
</protein>
<comment type="similarity">
    <text evidence="1">Belongs to the zinc-containing alcohol dehydrogenase family. Quinone oxidoreductase subfamily.</text>
</comment>
<evidence type="ECO:0000259" key="4">
    <source>
        <dbReference type="SMART" id="SM00829"/>
    </source>
</evidence>
<reference evidence="5 6" key="1">
    <citation type="journal article" date="2018" name="Gigascience">
        <title>Genomes of trombidid mites reveal novel predicted allergens and laterally-transferred genes associated with secondary metabolism.</title>
        <authorList>
            <person name="Dong X."/>
            <person name="Chaisiri K."/>
            <person name="Xia D."/>
            <person name="Armstrong S.D."/>
            <person name="Fang Y."/>
            <person name="Donnelly M.J."/>
            <person name="Kadowaki T."/>
            <person name="McGarry J.W."/>
            <person name="Darby A.C."/>
            <person name="Makepeace B.L."/>
        </authorList>
    </citation>
    <scope>NUCLEOTIDE SEQUENCE [LARGE SCALE GENOMIC DNA]</scope>
    <source>
        <strain evidence="5">UoL-WK</strain>
    </source>
</reference>
<dbReference type="AlphaFoldDB" id="A0A443RD27"/>
<dbReference type="OrthoDB" id="203908at2759"/>
<accession>A0A443RD27</accession>
<dbReference type="EMBL" id="NCKU01001074">
    <property type="protein sequence ID" value="RWS13172.1"/>
    <property type="molecule type" value="Genomic_DNA"/>
</dbReference>
<dbReference type="PANTHER" id="PTHR44054">
    <property type="entry name" value="SYNAPTIC VESICLE MEMBRANE PROTEIN VAT-1 HOMOLOG-LIKE"/>
    <property type="match status" value="1"/>
</dbReference>
<name>A0A443RD27_9ACAR</name>
<dbReference type="SMART" id="SM00829">
    <property type="entry name" value="PKS_ER"/>
    <property type="match status" value="1"/>
</dbReference>
<feature type="domain" description="Enoyl reductase (ER)" evidence="4">
    <location>
        <begin position="50"/>
        <end position="364"/>
    </location>
</feature>
<dbReference type="CDD" id="cd08275">
    <property type="entry name" value="MDR3"/>
    <property type="match status" value="1"/>
</dbReference>
<dbReference type="GO" id="GO:0008270">
    <property type="term" value="F:zinc ion binding"/>
    <property type="evidence" value="ECO:0007669"/>
    <property type="project" value="InterPro"/>
</dbReference>
<evidence type="ECO:0000256" key="2">
    <source>
        <dbReference type="ARBA" id="ARBA00023002"/>
    </source>
</evidence>
<evidence type="ECO:0000256" key="3">
    <source>
        <dbReference type="SAM" id="MobiDB-lite"/>
    </source>
</evidence>
<evidence type="ECO:0000313" key="6">
    <source>
        <dbReference type="Proteomes" id="UP000285301"/>
    </source>
</evidence>
<evidence type="ECO:0000256" key="1">
    <source>
        <dbReference type="ARBA" id="ARBA00010371"/>
    </source>
</evidence>
<dbReference type="SUPFAM" id="SSF50129">
    <property type="entry name" value="GroES-like"/>
    <property type="match status" value="1"/>
</dbReference>
<feature type="non-terminal residue" evidence="5">
    <location>
        <position position="389"/>
    </location>
</feature>
<comment type="caution">
    <text evidence="5">The sequence shown here is derived from an EMBL/GenBank/DDBJ whole genome shotgun (WGS) entry which is preliminary data.</text>
</comment>